<keyword evidence="2" id="KW-1185">Reference proteome</keyword>
<dbReference type="KEGG" id="sdyn:Mal52_12600"/>
<organism evidence="1 2">
    <name type="scientific">Symmachiella dynata</name>
    <dbReference type="NCBI Taxonomy" id="2527995"/>
    <lineage>
        <taxon>Bacteria</taxon>
        <taxon>Pseudomonadati</taxon>
        <taxon>Planctomycetota</taxon>
        <taxon>Planctomycetia</taxon>
        <taxon>Planctomycetales</taxon>
        <taxon>Planctomycetaceae</taxon>
        <taxon>Symmachiella</taxon>
    </lineage>
</organism>
<dbReference type="AlphaFoldDB" id="A0A517ZJW5"/>
<accession>A0A517ZJW5</accession>
<dbReference type="Pfam" id="PF07394">
    <property type="entry name" value="DUF1501"/>
    <property type="match status" value="1"/>
</dbReference>
<name>A0A517ZJW5_9PLAN</name>
<dbReference type="Proteomes" id="UP000319383">
    <property type="component" value="Chromosome"/>
</dbReference>
<dbReference type="EMBL" id="CP036276">
    <property type="protein sequence ID" value="QDU42792.1"/>
    <property type="molecule type" value="Genomic_DNA"/>
</dbReference>
<protein>
    <recommendedName>
        <fullName evidence="3">DUF1501 domain-containing protein</fullName>
    </recommendedName>
</protein>
<evidence type="ECO:0000313" key="2">
    <source>
        <dbReference type="Proteomes" id="UP000319383"/>
    </source>
</evidence>
<evidence type="ECO:0008006" key="3">
    <source>
        <dbReference type="Google" id="ProtNLM"/>
    </source>
</evidence>
<dbReference type="PANTHER" id="PTHR43737">
    <property type="entry name" value="BLL7424 PROTEIN"/>
    <property type="match status" value="1"/>
</dbReference>
<reference evidence="1 2" key="1">
    <citation type="submission" date="2019-02" db="EMBL/GenBank/DDBJ databases">
        <title>Deep-cultivation of Planctomycetes and their phenomic and genomic characterization uncovers novel biology.</title>
        <authorList>
            <person name="Wiegand S."/>
            <person name="Jogler M."/>
            <person name="Boedeker C."/>
            <person name="Pinto D."/>
            <person name="Vollmers J."/>
            <person name="Rivas-Marin E."/>
            <person name="Kohn T."/>
            <person name="Peeters S.H."/>
            <person name="Heuer A."/>
            <person name="Rast P."/>
            <person name="Oberbeckmann S."/>
            <person name="Bunk B."/>
            <person name="Jeske O."/>
            <person name="Meyerdierks A."/>
            <person name="Storesund J.E."/>
            <person name="Kallscheuer N."/>
            <person name="Luecker S."/>
            <person name="Lage O.M."/>
            <person name="Pohl T."/>
            <person name="Merkel B.J."/>
            <person name="Hornburger P."/>
            <person name="Mueller R.-W."/>
            <person name="Bruemmer F."/>
            <person name="Labrenz M."/>
            <person name="Spormann A.M."/>
            <person name="Op den Camp H."/>
            <person name="Overmann J."/>
            <person name="Amann R."/>
            <person name="Jetten M.S.M."/>
            <person name="Mascher T."/>
            <person name="Medema M.H."/>
            <person name="Devos D.P."/>
            <person name="Kaster A.-K."/>
            <person name="Ovreas L."/>
            <person name="Rohde M."/>
            <person name="Galperin M.Y."/>
            <person name="Jogler C."/>
        </authorList>
    </citation>
    <scope>NUCLEOTIDE SEQUENCE [LARGE SCALE GENOMIC DNA]</scope>
    <source>
        <strain evidence="1 2">Mal52</strain>
    </source>
</reference>
<proteinExistence type="predicted"/>
<dbReference type="InterPro" id="IPR017850">
    <property type="entry name" value="Alkaline_phosphatase_core_sf"/>
</dbReference>
<gene>
    <name evidence="1" type="ORF">Mal52_12600</name>
</gene>
<dbReference type="SUPFAM" id="SSF53649">
    <property type="entry name" value="Alkaline phosphatase-like"/>
    <property type="match status" value="1"/>
</dbReference>
<sequence>MPLSFPHTMQPSRRDMLCAGTLAIGGINLSHLLRAEEAVSGSSAKSAIVILLDGGPSHIDTFDPKPTAPREMRGEFGTISTALPGVQFCEHLPQLAQATDRYALVRGVSHALSDHGLGKKYILTGTPPLASIQYPSYSAVMNYRNPAAIDLPGSVAIPRSPQGPGFLGIEHASFETGKFPKAGRSLDVPALALPAGTTTPMLERRERLRRTLDQKLEQSGNSTLLLDGMDRHSQKAYSILTSRRTRAAFDLSQEKPAFAKQFAQDSFSQSCLLAIRLVEAGVRCVTISFGGWDTHRNNFPTLKNKNLPRLDTGLVALLQGLTQRGLFDSTTVLATGEFGRTPKINAYGQPGREHYAKCMFMLLAGGGIVGGQVVGGSDTTGALPVDVSISPDDVAATFYTSLGMDPEQVLHSPDGRPVTLVRNGSPIRELLRGS</sequence>
<dbReference type="InterPro" id="IPR010869">
    <property type="entry name" value="DUF1501"/>
</dbReference>
<dbReference type="RefSeq" id="WP_231962535.1">
    <property type="nucleotide sequence ID" value="NZ_CP036276.1"/>
</dbReference>
<dbReference type="PANTHER" id="PTHR43737:SF1">
    <property type="entry name" value="DUF1501 DOMAIN-CONTAINING PROTEIN"/>
    <property type="match status" value="1"/>
</dbReference>
<evidence type="ECO:0000313" key="1">
    <source>
        <dbReference type="EMBL" id="QDU42792.1"/>
    </source>
</evidence>